<dbReference type="Proteomes" id="UP000018683">
    <property type="component" value="Unassembled WGS sequence"/>
</dbReference>
<dbReference type="InterPro" id="IPR002502">
    <property type="entry name" value="Amidase_domain"/>
</dbReference>
<organism evidence="3 4">
    <name type="scientific">[Ruminococcus] lactaris CC59_002D</name>
    <dbReference type="NCBI Taxonomy" id="1073376"/>
    <lineage>
        <taxon>Bacteria</taxon>
        <taxon>Bacillati</taxon>
        <taxon>Bacillota</taxon>
        <taxon>Clostridia</taxon>
        <taxon>Lachnospirales</taxon>
        <taxon>Lachnospiraceae</taxon>
        <taxon>Mediterraneibacter</taxon>
    </lineage>
</organism>
<dbReference type="Pfam" id="PF01510">
    <property type="entry name" value="Amidase_2"/>
    <property type="match status" value="1"/>
</dbReference>
<dbReference type="Gene3D" id="3.40.80.10">
    <property type="entry name" value="Peptidoglycan recognition protein-like"/>
    <property type="match status" value="1"/>
</dbReference>
<comment type="caution">
    <text evidence="3">The sequence shown here is derived from an EMBL/GenBank/DDBJ whole genome shotgun (WGS) entry which is preliminary data.</text>
</comment>
<dbReference type="InterPro" id="IPR036505">
    <property type="entry name" value="Amidase/PGRP_sf"/>
</dbReference>
<protein>
    <recommendedName>
        <fullName evidence="5">N-acetylmuramoyl-L-alanine amidase domain-containing protein</fullName>
    </recommendedName>
</protein>
<dbReference type="AlphaFoldDB" id="V8BQS5"/>
<dbReference type="PATRIC" id="fig|1073376.3.peg.2479"/>
<proteinExistence type="predicted"/>
<dbReference type="CDD" id="cd06583">
    <property type="entry name" value="PGRP"/>
    <property type="match status" value="1"/>
</dbReference>
<dbReference type="SUPFAM" id="SSF55846">
    <property type="entry name" value="N-acetylmuramoyl-L-alanine amidase-like"/>
    <property type="match status" value="1"/>
</dbReference>
<gene>
    <name evidence="3" type="ORF">HMPREF1202_02413</name>
</gene>
<evidence type="ECO:0000259" key="2">
    <source>
        <dbReference type="Pfam" id="PF18013"/>
    </source>
</evidence>
<evidence type="ECO:0000313" key="4">
    <source>
        <dbReference type="Proteomes" id="UP000018683"/>
    </source>
</evidence>
<sequence>MALTGTTNEQHIWNFCISKGMSKCGAAGLMGNIYAESGLIPTNPQNSFEKKLGYTNADYTSAVDKGSYDNFVRDSAGYGLCQWTYWSRKQALLEFCKSKMTSIGDLEMQLEFIYKELSENYSSVLSELRSATTVLQASNAVLLQYERPADQSASVQSRRASYGQVYYDKFASQAIHQEGGNTMGYTNSSLVDCVVKSSNHSGQRTHAIDRITPHCVVGQLSAESIGGCFTSSSRQASCNYGIGKDGRVVLCVDEANRSWCSSSNANDQRAITIECASAMQEPYEMNNAVYEKLIKLCADICRRNGKNKVVWMGSKSASLSYEPKSNEMVLTAHRFFANKSCPGDWLYSRYGDLANRINALLGSASSTPSTGGNSTPAKTNTSFPNTPFTVNVIVTDLNIRTSPSMSGRVVGQTGKGVFTITAVSNGWGKLKSGTGWIYLENASYCTIGSTSAGLSKPAVKSNVPYKVRIDANDLRIRKGAGTNYPATGAYTGKGTFTIVEEKAGAGSKKGWGKLKSGAGWVSLDYCIKL</sequence>
<reference evidence="3 4" key="1">
    <citation type="submission" date="2013-10" db="EMBL/GenBank/DDBJ databases">
        <title>The Genome Sequence of Ruminococcus lactaris CC59_002D.</title>
        <authorList>
            <consortium name="The Broad Institute Genomics Platform"/>
            <person name="Earl A."/>
            <person name="Allen-Vercoe E."/>
            <person name="Daigneault M."/>
            <person name="Young S.K."/>
            <person name="Zeng Q."/>
            <person name="Gargeya S."/>
            <person name="Fitzgerald M."/>
            <person name="Abouelleil A."/>
            <person name="Alvarado L."/>
            <person name="Chapman S.B."/>
            <person name="Gainer-Dewar J."/>
            <person name="Goldberg J."/>
            <person name="Griggs A."/>
            <person name="Gujja S."/>
            <person name="Hansen M."/>
            <person name="Howarth C."/>
            <person name="Imamovic A."/>
            <person name="Ireland A."/>
            <person name="Larimer J."/>
            <person name="McCowan C."/>
            <person name="Murphy C."/>
            <person name="Pearson M."/>
            <person name="Poon T.W."/>
            <person name="Priest M."/>
            <person name="Roberts A."/>
            <person name="Saif S."/>
            <person name="Shea T."/>
            <person name="Sykes S."/>
            <person name="Wortman J."/>
            <person name="Nusbaum C."/>
            <person name="Birren B."/>
        </authorList>
    </citation>
    <scope>NUCLEOTIDE SEQUENCE [LARGE SCALE GENOMIC DNA]</scope>
    <source>
        <strain evidence="3 4">CC59_002D</strain>
    </source>
</reference>
<dbReference type="STRING" id="1073376.HMPREF1202_02413"/>
<dbReference type="InterPro" id="IPR041219">
    <property type="entry name" value="Phage_lysozyme2"/>
</dbReference>
<evidence type="ECO:0000313" key="3">
    <source>
        <dbReference type="EMBL" id="ETD17175.1"/>
    </source>
</evidence>
<dbReference type="Gene3D" id="2.30.30.40">
    <property type="entry name" value="SH3 Domains"/>
    <property type="match status" value="1"/>
</dbReference>
<dbReference type="RefSeq" id="WP_023922960.1">
    <property type="nucleotide sequence ID" value="NZ_KI669410.1"/>
</dbReference>
<dbReference type="EMBL" id="AZJE01000033">
    <property type="protein sequence ID" value="ETD17175.1"/>
    <property type="molecule type" value="Genomic_DNA"/>
</dbReference>
<dbReference type="Gene3D" id="1.10.530.10">
    <property type="match status" value="1"/>
</dbReference>
<evidence type="ECO:0008006" key="5">
    <source>
        <dbReference type="Google" id="ProtNLM"/>
    </source>
</evidence>
<dbReference type="GO" id="GO:0008745">
    <property type="term" value="F:N-acetylmuramoyl-L-alanine amidase activity"/>
    <property type="evidence" value="ECO:0007669"/>
    <property type="project" value="InterPro"/>
</dbReference>
<feature type="domain" description="N-acetylmuramoyl-L-alanine amidase" evidence="1">
    <location>
        <begin position="206"/>
        <end position="343"/>
    </location>
</feature>
<dbReference type="Pfam" id="PF18013">
    <property type="entry name" value="Phage_lysozyme2"/>
    <property type="match status" value="1"/>
</dbReference>
<dbReference type="HOGENOM" id="CLU_536065_0_0_9"/>
<feature type="domain" description="Phage tail lysozyme" evidence="2">
    <location>
        <begin position="8"/>
        <end position="170"/>
    </location>
</feature>
<dbReference type="OrthoDB" id="9794294at2"/>
<evidence type="ECO:0000259" key="1">
    <source>
        <dbReference type="Pfam" id="PF01510"/>
    </source>
</evidence>
<name>V8BQS5_9FIRM</name>
<dbReference type="GO" id="GO:0009253">
    <property type="term" value="P:peptidoglycan catabolic process"/>
    <property type="evidence" value="ECO:0007669"/>
    <property type="project" value="InterPro"/>
</dbReference>
<accession>V8BQS5</accession>